<feature type="transmembrane region" description="Helical" evidence="2">
    <location>
        <begin position="117"/>
        <end position="140"/>
    </location>
</feature>
<feature type="transmembrane region" description="Helical" evidence="2">
    <location>
        <begin position="152"/>
        <end position="172"/>
    </location>
</feature>
<gene>
    <name evidence="3" type="ORF">GCM10023205_71100</name>
</gene>
<proteinExistence type="predicted"/>
<keyword evidence="2" id="KW-0472">Membrane</keyword>
<accession>A0ABP9I7D2</accession>
<dbReference type="EMBL" id="BAABHS010000038">
    <property type="protein sequence ID" value="GAA4989708.1"/>
    <property type="molecule type" value="Genomic_DNA"/>
</dbReference>
<dbReference type="Proteomes" id="UP001500466">
    <property type="component" value="Unassembled WGS sequence"/>
</dbReference>
<evidence type="ECO:0000256" key="2">
    <source>
        <dbReference type="SAM" id="Phobius"/>
    </source>
</evidence>
<feature type="transmembrane region" description="Helical" evidence="2">
    <location>
        <begin position="352"/>
        <end position="372"/>
    </location>
</feature>
<evidence type="ECO:0000256" key="1">
    <source>
        <dbReference type="SAM" id="MobiDB-lite"/>
    </source>
</evidence>
<protein>
    <recommendedName>
        <fullName evidence="5">TrbL/VirB6 plasmid conjugal transfer protein</fullName>
    </recommendedName>
</protein>
<sequence>MGNCGQPSGSGGELPLNENESAYGSDRDVCDLANDYKNWGKTAGTGCDGWGEPAGFCENYAADEDKAEPNWLTAFPDWCQWQVFQLAGDVYTWWTEAKDPVLLDGGKIRASVTDVSGGTAIVVVALWTGGVMVACIRLAIRRDGTPAKDMVKSGLLVVGASGFAVPAADLLVRLSRSFSDSYVVRILGAPGETTGDASTVLKRSTVGMLDAVDSGSGFSLKEILAGIVLVFISFVLYIYMVARYFLILYWVGTMPLMAAAASLGESGRQAFRQQIIRMVIWILLPDFMMVIFVLGHQEIVANAQETGAGTGGPDQWRGLILMALVTLVGPATLRAAAPFMSPAAGSSGTNFAAVRAGMAVGAVSLAGAAYVARRAAPHVISGAGNSLRAVRAGAAETARAISVGTGGRPATGAAGGQGSPDRPEGPGSDPRDGGSGPTGGGGAPGPNTDDPAGTGGGSADLDNGVEPGPDGAGRGADGSLPGSVDSPNGGAGGGAVPPVHERWAPPESLTRLDRRTVDQQFPNQPVGFGARAVDFIHKDIAAGPNSYPGGPDASSATARARDAAQAALGASPASPATATLMPTVLNYADRLSQGQIRRPASLADVVREEANGSLGEYLDRLADGPPGSRTVQPPN</sequence>
<feature type="region of interest" description="Disordered" evidence="1">
    <location>
        <begin position="401"/>
        <end position="526"/>
    </location>
</feature>
<feature type="compositionally biased region" description="Gly residues" evidence="1">
    <location>
        <begin position="404"/>
        <end position="418"/>
    </location>
</feature>
<comment type="caution">
    <text evidence="3">The sequence shown here is derived from an EMBL/GenBank/DDBJ whole genome shotgun (WGS) entry which is preliminary data.</text>
</comment>
<evidence type="ECO:0000313" key="4">
    <source>
        <dbReference type="Proteomes" id="UP001500466"/>
    </source>
</evidence>
<feature type="transmembrane region" description="Helical" evidence="2">
    <location>
        <begin position="316"/>
        <end position="340"/>
    </location>
</feature>
<keyword evidence="4" id="KW-1185">Reference proteome</keyword>
<reference evidence="4" key="1">
    <citation type="journal article" date="2019" name="Int. J. Syst. Evol. Microbiol.">
        <title>The Global Catalogue of Microorganisms (GCM) 10K type strain sequencing project: providing services to taxonomists for standard genome sequencing and annotation.</title>
        <authorList>
            <consortium name="The Broad Institute Genomics Platform"/>
            <consortium name="The Broad Institute Genome Sequencing Center for Infectious Disease"/>
            <person name="Wu L."/>
            <person name="Ma J."/>
        </authorList>
    </citation>
    <scope>NUCLEOTIDE SEQUENCE [LARGE SCALE GENOMIC DNA]</scope>
    <source>
        <strain evidence="4">JCM 17986</strain>
    </source>
</reference>
<keyword evidence="2" id="KW-1133">Transmembrane helix</keyword>
<name>A0ABP9I7D2_9ACTN</name>
<feature type="compositionally biased region" description="Gly residues" evidence="1">
    <location>
        <begin position="433"/>
        <end position="444"/>
    </location>
</feature>
<feature type="transmembrane region" description="Helical" evidence="2">
    <location>
        <begin position="275"/>
        <end position="296"/>
    </location>
</feature>
<feature type="region of interest" description="Disordered" evidence="1">
    <location>
        <begin position="616"/>
        <end position="635"/>
    </location>
</feature>
<feature type="region of interest" description="Disordered" evidence="1">
    <location>
        <begin position="541"/>
        <end position="561"/>
    </location>
</feature>
<feature type="transmembrane region" description="Helical" evidence="2">
    <location>
        <begin position="223"/>
        <end position="240"/>
    </location>
</feature>
<keyword evidence="2" id="KW-0812">Transmembrane</keyword>
<evidence type="ECO:0008006" key="5">
    <source>
        <dbReference type="Google" id="ProtNLM"/>
    </source>
</evidence>
<feature type="compositionally biased region" description="Basic and acidic residues" evidence="1">
    <location>
        <begin position="499"/>
        <end position="517"/>
    </location>
</feature>
<evidence type="ECO:0000313" key="3">
    <source>
        <dbReference type="EMBL" id="GAA4989708.1"/>
    </source>
</evidence>
<organism evidence="3 4">
    <name type="scientific">Yinghuangia aomiensis</name>
    <dbReference type="NCBI Taxonomy" id="676205"/>
    <lineage>
        <taxon>Bacteria</taxon>
        <taxon>Bacillati</taxon>
        <taxon>Actinomycetota</taxon>
        <taxon>Actinomycetes</taxon>
        <taxon>Kitasatosporales</taxon>
        <taxon>Streptomycetaceae</taxon>
        <taxon>Yinghuangia</taxon>
    </lineage>
</organism>
<feature type="compositionally biased region" description="Basic and acidic residues" evidence="1">
    <location>
        <begin position="421"/>
        <end position="432"/>
    </location>
</feature>